<dbReference type="EMBL" id="CP017717">
    <property type="protein sequence ID" value="AQZ65104.1"/>
    <property type="molecule type" value="Genomic_DNA"/>
</dbReference>
<dbReference type="RefSeq" id="WP_080041361.1">
    <property type="nucleotide sequence ID" value="NZ_CP017717.1"/>
</dbReference>
<dbReference type="AlphaFoldDB" id="A0A1V0A4H4"/>
<dbReference type="KEGG" id="noa:BKM31_29950"/>
<proteinExistence type="predicted"/>
<protein>
    <recommendedName>
        <fullName evidence="3">Methyltransferase</fullName>
    </recommendedName>
</protein>
<accession>A0A1V0A4H4</accession>
<organism evidence="1 2">
    <name type="scientific">[Actinomadura] parvosata subsp. kistnae</name>
    <dbReference type="NCBI Taxonomy" id="1909395"/>
    <lineage>
        <taxon>Bacteria</taxon>
        <taxon>Bacillati</taxon>
        <taxon>Actinomycetota</taxon>
        <taxon>Actinomycetes</taxon>
        <taxon>Streptosporangiales</taxon>
        <taxon>Streptosporangiaceae</taxon>
        <taxon>Nonomuraea</taxon>
    </lineage>
</organism>
<reference evidence="2" key="1">
    <citation type="journal article" date="2017" name="Med. Chem. Commun.">
        <title>Nonomuraea sp. ATCC 55076 harbours the largest actinomycete chromosome to date and the kistamicin biosynthetic gene cluster.</title>
        <authorList>
            <person name="Nazari B."/>
            <person name="Forneris C.C."/>
            <person name="Gibson M.I."/>
            <person name="Moon K."/>
            <person name="Schramma K.R."/>
            <person name="Seyedsayamdost M.R."/>
        </authorList>
    </citation>
    <scope>NUCLEOTIDE SEQUENCE [LARGE SCALE GENOMIC DNA]</scope>
    <source>
        <strain evidence="2">ATCC 55076</strain>
    </source>
</reference>
<sequence>MTEKAGTEGWVPAGIDTTRPTSAGIYNYVIGGKDHFPVDREAAEAMLAGSPNTAVGMRATRAFLRRAVRWLADPDGGAIGQFLDIGSGFPTAGNVHEIAQSIDPDARVVYVDYDPTVVACARALTAGNDRVRVIGGDLRRIEDILAHPDVRDFLDWRRPIALVLNAVLHFVTDEQNPQRLIATVRDRMAPGSFLALSHGSMDGLDKTLSPEQIQTAEEQYRRAADPLVLRTHDAIQRFFDGFTLVEPGLVHVPRWRPDGTDDGALPPEMSGVYGGVARLPAHPTGS</sequence>
<gene>
    <name evidence="1" type="ORF">BKM31_29950</name>
</gene>
<keyword evidence="2" id="KW-1185">Reference proteome</keyword>
<dbReference type="PIRSF" id="PIRSF017393">
    <property type="entry name" value="MTase_SAV2177"/>
    <property type="match status" value="1"/>
</dbReference>
<dbReference type="InterPro" id="IPR006764">
    <property type="entry name" value="SAM_dep_MeTrfase_SAV2177_type"/>
</dbReference>
<evidence type="ECO:0008006" key="3">
    <source>
        <dbReference type="Google" id="ProtNLM"/>
    </source>
</evidence>
<dbReference type="CDD" id="cd02440">
    <property type="entry name" value="AdoMet_MTases"/>
    <property type="match status" value="1"/>
</dbReference>
<evidence type="ECO:0000313" key="1">
    <source>
        <dbReference type="EMBL" id="AQZ65104.1"/>
    </source>
</evidence>
<dbReference type="STRING" id="1909395.BKM31_29950"/>
<dbReference type="InterPro" id="IPR029063">
    <property type="entry name" value="SAM-dependent_MTases_sf"/>
</dbReference>
<dbReference type="Proteomes" id="UP000190797">
    <property type="component" value="Chromosome"/>
</dbReference>
<evidence type="ECO:0000313" key="2">
    <source>
        <dbReference type="Proteomes" id="UP000190797"/>
    </source>
</evidence>
<dbReference type="Gene3D" id="3.40.50.150">
    <property type="entry name" value="Vaccinia Virus protein VP39"/>
    <property type="match status" value="1"/>
</dbReference>
<name>A0A1V0A4H4_9ACTN</name>
<dbReference type="OrthoDB" id="3216820at2"/>
<dbReference type="Pfam" id="PF04672">
    <property type="entry name" value="Methyltransf_19"/>
    <property type="match status" value="1"/>
</dbReference>
<dbReference type="SUPFAM" id="SSF53335">
    <property type="entry name" value="S-adenosyl-L-methionine-dependent methyltransferases"/>
    <property type="match status" value="1"/>
</dbReference>